<evidence type="ECO:0000259" key="4">
    <source>
        <dbReference type="PROSITE" id="PS01124"/>
    </source>
</evidence>
<keyword evidence="6" id="KW-1185">Reference proteome</keyword>
<gene>
    <name evidence="5" type="ORF">BJ968_002708</name>
</gene>
<organism evidence="5 6">
    <name type="scientific">Kineococcus aurantiacus</name>
    <dbReference type="NCBI Taxonomy" id="37633"/>
    <lineage>
        <taxon>Bacteria</taxon>
        <taxon>Bacillati</taxon>
        <taxon>Actinomycetota</taxon>
        <taxon>Actinomycetes</taxon>
        <taxon>Kineosporiales</taxon>
        <taxon>Kineosporiaceae</taxon>
        <taxon>Kineococcus</taxon>
    </lineage>
</organism>
<evidence type="ECO:0000256" key="2">
    <source>
        <dbReference type="ARBA" id="ARBA00023125"/>
    </source>
</evidence>
<dbReference type="Pfam" id="PF02311">
    <property type="entry name" value="AraC_binding"/>
    <property type="match status" value="1"/>
</dbReference>
<accession>A0A7Y9J1K6</accession>
<dbReference type="InterPro" id="IPR003313">
    <property type="entry name" value="AraC-bd"/>
</dbReference>
<comment type="caution">
    <text evidence="5">The sequence shown here is derived from an EMBL/GenBank/DDBJ whole genome shotgun (WGS) entry which is preliminary data.</text>
</comment>
<keyword evidence="2 5" id="KW-0238">DNA-binding</keyword>
<dbReference type="SUPFAM" id="SSF51215">
    <property type="entry name" value="Regulatory protein AraC"/>
    <property type="match status" value="1"/>
</dbReference>
<keyword evidence="3" id="KW-0804">Transcription</keyword>
<dbReference type="InterPro" id="IPR009057">
    <property type="entry name" value="Homeodomain-like_sf"/>
</dbReference>
<dbReference type="AlphaFoldDB" id="A0A7Y9J1K6"/>
<dbReference type="PROSITE" id="PS01124">
    <property type="entry name" value="HTH_ARAC_FAMILY_2"/>
    <property type="match status" value="1"/>
</dbReference>
<evidence type="ECO:0000313" key="5">
    <source>
        <dbReference type="EMBL" id="NYD23168.1"/>
    </source>
</evidence>
<evidence type="ECO:0000256" key="3">
    <source>
        <dbReference type="ARBA" id="ARBA00023163"/>
    </source>
</evidence>
<dbReference type="PANTHER" id="PTHR46796">
    <property type="entry name" value="HTH-TYPE TRANSCRIPTIONAL ACTIVATOR RHAS-RELATED"/>
    <property type="match status" value="1"/>
</dbReference>
<dbReference type="GO" id="GO:0003700">
    <property type="term" value="F:DNA-binding transcription factor activity"/>
    <property type="evidence" value="ECO:0007669"/>
    <property type="project" value="InterPro"/>
</dbReference>
<keyword evidence="1" id="KW-0805">Transcription regulation</keyword>
<feature type="domain" description="HTH araC/xylS-type" evidence="4">
    <location>
        <begin position="169"/>
        <end position="266"/>
    </location>
</feature>
<name>A0A7Y9J1K6_9ACTN</name>
<proteinExistence type="predicted"/>
<dbReference type="GO" id="GO:0043565">
    <property type="term" value="F:sequence-specific DNA binding"/>
    <property type="evidence" value="ECO:0007669"/>
    <property type="project" value="InterPro"/>
</dbReference>
<evidence type="ECO:0000256" key="1">
    <source>
        <dbReference type="ARBA" id="ARBA00023015"/>
    </source>
</evidence>
<dbReference type="EMBL" id="JACCBB010000001">
    <property type="protein sequence ID" value="NYD23168.1"/>
    <property type="molecule type" value="Genomic_DNA"/>
</dbReference>
<dbReference type="InterPro" id="IPR050204">
    <property type="entry name" value="AraC_XylS_family_regulators"/>
</dbReference>
<dbReference type="SMART" id="SM00342">
    <property type="entry name" value="HTH_ARAC"/>
    <property type="match status" value="1"/>
</dbReference>
<reference evidence="5 6" key="1">
    <citation type="submission" date="2020-07" db="EMBL/GenBank/DDBJ databases">
        <title>Sequencing the genomes of 1000 actinobacteria strains.</title>
        <authorList>
            <person name="Klenk H.-P."/>
        </authorList>
    </citation>
    <scope>NUCLEOTIDE SEQUENCE [LARGE SCALE GENOMIC DNA]</scope>
    <source>
        <strain evidence="5 6">DSM 7487</strain>
    </source>
</reference>
<dbReference type="Pfam" id="PF12833">
    <property type="entry name" value="HTH_18"/>
    <property type="match status" value="1"/>
</dbReference>
<dbReference type="RefSeq" id="WP_343078014.1">
    <property type="nucleotide sequence ID" value="NZ_BAAAGN010000010.1"/>
</dbReference>
<dbReference type="InterPro" id="IPR037923">
    <property type="entry name" value="HTH-like"/>
</dbReference>
<dbReference type="Gene3D" id="1.10.10.60">
    <property type="entry name" value="Homeodomain-like"/>
    <property type="match status" value="1"/>
</dbReference>
<dbReference type="Proteomes" id="UP000521922">
    <property type="component" value="Unassembled WGS sequence"/>
</dbReference>
<dbReference type="SUPFAM" id="SSF46689">
    <property type="entry name" value="Homeodomain-like"/>
    <property type="match status" value="2"/>
</dbReference>
<evidence type="ECO:0000313" key="6">
    <source>
        <dbReference type="Proteomes" id="UP000521922"/>
    </source>
</evidence>
<dbReference type="InterPro" id="IPR018060">
    <property type="entry name" value="HTH_AraC"/>
</dbReference>
<protein>
    <submittedName>
        <fullName evidence="5">AraC-like DNA-binding protein</fullName>
    </submittedName>
</protein>
<sequence>MGEVVRSWRPGLPGVAEVLHARFVEHAYPLHTHDTWTLLLVEDGAVHYDLGRRGHDTGALLTLLPPHVPHDGRAATATGFRKKVLYLDEDALPPGFAGRAVDAPELPDPRLVTAVRDLHARLATGPGGPGGPGPDALDVESRAAVLLDTVGAHLRRAPARAVRDVPLARRLRALLDGHVVEGVRLTDASAQLGVSAAHLVRTFTREVGMPPHAYLTARRVDLARRLLLAGHRPAEAAVLAGFHDQPHLNRHFRRVLGTTPGAFAAG</sequence>
<dbReference type="PANTHER" id="PTHR46796:SF2">
    <property type="entry name" value="TRANSCRIPTIONAL REGULATORY PROTEIN"/>
    <property type="match status" value="1"/>
</dbReference>